<sequence>MPRAGGGEDGSRGEVEQQRVIDQEGGRGARPLAAGTGAHGAGTFGARQPVGGSGAEQSQFHVLILPRPGTPCAPGRGTRLWAAT</sequence>
<organism evidence="2 3">
    <name type="scientific">Streptomyces fulvorobeus</name>
    <dbReference type="NCBI Taxonomy" id="284028"/>
    <lineage>
        <taxon>Bacteria</taxon>
        <taxon>Bacillati</taxon>
        <taxon>Actinomycetota</taxon>
        <taxon>Actinomycetes</taxon>
        <taxon>Kitasatosporales</taxon>
        <taxon>Streptomycetaceae</taxon>
        <taxon>Streptomyces</taxon>
    </lineage>
</organism>
<keyword evidence="3" id="KW-1185">Reference proteome</keyword>
<feature type="compositionally biased region" description="Basic and acidic residues" evidence="1">
    <location>
        <begin position="9"/>
        <end position="27"/>
    </location>
</feature>
<dbReference type="AlphaFoldDB" id="A0A7J0C2C0"/>
<dbReference type="EMBL" id="BLWC01000001">
    <property type="protein sequence ID" value="GFM96650.1"/>
    <property type="molecule type" value="Genomic_DNA"/>
</dbReference>
<dbReference type="Proteomes" id="UP000498980">
    <property type="component" value="Unassembled WGS sequence"/>
</dbReference>
<name>A0A7J0C2C0_9ACTN</name>
<comment type="caution">
    <text evidence="2">The sequence shown here is derived from an EMBL/GenBank/DDBJ whole genome shotgun (WGS) entry which is preliminary data.</text>
</comment>
<proteinExistence type="predicted"/>
<evidence type="ECO:0000256" key="1">
    <source>
        <dbReference type="SAM" id="MobiDB-lite"/>
    </source>
</evidence>
<reference evidence="2 3" key="1">
    <citation type="submission" date="2020-05" db="EMBL/GenBank/DDBJ databases">
        <title>Whole genome shotgun sequence of Streptomyces fulvorobeus NBRC 15897.</title>
        <authorList>
            <person name="Komaki H."/>
            <person name="Tamura T."/>
        </authorList>
    </citation>
    <scope>NUCLEOTIDE SEQUENCE [LARGE SCALE GENOMIC DNA]</scope>
    <source>
        <strain evidence="2 3">NBRC 15897</strain>
    </source>
</reference>
<protein>
    <submittedName>
        <fullName evidence="2">Uncharacterized protein</fullName>
    </submittedName>
</protein>
<feature type="region of interest" description="Disordered" evidence="1">
    <location>
        <begin position="1"/>
        <end position="58"/>
    </location>
</feature>
<evidence type="ECO:0000313" key="2">
    <source>
        <dbReference type="EMBL" id="GFM96650.1"/>
    </source>
</evidence>
<accession>A0A7J0C2C0</accession>
<gene>
    <name evidence="2" type="ORF">Sfulv_14610</name>
</gene>
<evidence type="ECO:0000313" key="3">
    <source>
        <dbReference type="Proteomes" id="UP000498980"/>
    </source>
</evidence>